<evidence type="ECO:0000313" key="3">
    <source>
        <dbReference type="Proteomes" id="UP000245768"/>
    </source>
</evidence>
<feature type="compositionally biased region" description="Low complexity" evidence="1">
    <location>
        <begin position="261"/>
        <end position="271"/>
    </location>
</feature>
<reference evidence="2 3" key="1">
    <citation type="journal article" date="2018" name="Mol. Biol. Evol.">
        <title>Broad Genomic Sampling Reveals a Smut Pathogenic Ancestry of the Fungal Clade Ustilaginomycotina.</title>
        <authorList>
            <person name="Kijpornyongpan T."/>
            <person name="Mondo S.J."/>
            <person name="Barry K."/>
            <person name="Sandor L."/>
            <person name="Lee J."/>
            <person name="Lipzen A."/>
            <person name="Pangilinan J."/>
            <person name="LaButti K."/>
            <person name="Hainaut M."/>
            <person name="Henrissat B."/>
            <person name="Grigoriev I.V."/>
            <person name="Spatafora J.W."/>
            <person name="Aime M.C."/>
        </authorList>
    </citation>
    <scope>NUCLEOTIDE SEQUENCE [LARGE SCALE GENOMIC DNA]</scope>
    <source>
        <strain evidence="2 3">MCA 4198</strain>
    </source>
</reference>
<accession>A0A316YLU4</accession>
<evidence type="ECO:0000256" key="1">
    <source>
        <dbReference type="SAM" id="MobiDB-lite"/>
    </source>
</evidence>
<gene>
    <name evidence="2" type="ORF">FA10DRAFT_279632</name>
</gene>
<dbReference type="Proteomes" id="UP000245768">
    <property type="component" value="Unassembled WGS sequence"/>
</dbReference>
<feature type="region of interest" description="Disordered" evidence="1">
    <location>
        <begin position="237"/>
        <end position="316"/>
    </location>
</feature>
<feature type="compositionally biased region" description="Low complexity" evidence="1">
    <location>
        <begin position="183"/>
        <end position="196"/>
    </location>
</feature>
<sequence>MKEPTDQGQIRVPLPSPLWPMAWRSVFNREMTNQLKTKLLKEGQDLKQFDAELGAEKNGALQIAQKAQTKWWTTTPEYRGEDRNKKLRQLFEVNNQAKECFPRKYTNEVMLYPVEAAQQGTGCHGAPSNRPKHALKHALRYKFHSRTFQFPPKKGNEASPSEQPKKYLRLFGKNLEPHKPDVAAPAGSASPARPVSDFQCNPTTGQGYPINPLWFEHGSSGTYHAPCQPYLSNLENAHHEQGSGSSLYPPDASPPWLNVLSSSSSSPQSSPERARGSPTFMRDARRAGQERSQYQQDMMTRPRRPRNRAAAQEWDERKREMEEKYLKSGIPADSTGLELLEAQIGSWDISLDDAVRNAAFKGASEGQHGTMRLGMKTSTDQGELHMPLACPEWPMEWRKTFNTHMARQLIGTLEDRRIDLEEFDPAYSRGSRNIRQIIQFGHNRWWTTTPGYNGPDRNERLRRLFEINKQAKNGFPSSYREALYPEEAAQQDSPRAPDIILIISNRFIPPDDTGLTVYRTLPGDKEG</sequence>
<dbReference type="AlphaFoldDB" id="A0A316YLU4"/>
<dbReference type="RefSeq" id="XP_025377718.1">
    <property type="nucleotide sequence ID" value="XM_025523553.1"/>
</dbReference>
<feature type="region of interest" description="Disordered" evidence="1">
    <location>
        <begin position="176"/>
        <end position="203"/>
    </location>
</feature>
<dbReference type="EMBL" id="KZ819636">
    <property type="protein sequence ID" value="PWN90520.1"/>
    <property type="molecule type" value="Genomic_DNA"/>
</dbReference>
<dbReference type="InParanoid" id="A0A316YLU4"/>
<proteinExistence type="predicted"/>
<keyword evidence="3" id="KW-1185">Reference proteome</keyword>
<evidence type="ECO:0000313" key="2">
    <source>
        <dbReference type="EMBL" id="PWN90520.1"/>
    </source>
</evidence>
<dbReference type="GeneID" id="37045469"/>
<protein>
    <submittedName>
        <fullName evidence="2">Uncharacterized protein</fullName>
    </submittedName>
</protein>
<name>A0A316YLU4_9BASI</name>
<organism evidence="2 3">
    <name type="scientific">Acaromyces ingoldii</name>
    <dbReference type="NCBI Taxonomy" id="215250"/>
    <lineage>
        <taxon>Eukaryota</taxon>
        <taxon>Fungi</taxon>
        <taxon>Dikarya</taxon>
        <taxon>Basidiomycota</taxon>
        <taxon>Ustilaginomycotina</taxon>
        <taxon>Exobasidiomycetes</taxon>
        <taxon>Exobasidiales</taxon>
        <taxon>Cryptobasidiaceae</taxon>
        <taxon>Acaromyces</taxon>
    </lineage>
</organism>